<dbReference type="AlphaFoldDB" id="A0AAD4KC39"/>
<name>A0AAD4KC39_9MUSC</name>
<keyword evidence="4" id="KW-1134">Transmembrane beta strand</keyword>
<evidence type="ECO:0000256" key="10">
    <source>
        <dbReference type="SAM" id="MobiDB-lite"/>
    </source>
</evidence>
<keyword evidence="9" id="KW-0472">Membrane</keyword>
<protein>
    <recommendedName>
        <fullName evidence="13">Mitochondrial import receptor subunit TOM40 homolog 1</fullName>
    </recommendedName>
</protein>
<evidence type="ECO:0000256" key="3">
    <source>
        <dbReference type="ARBA" id="ARBA00022448"/>
    </source>
</evidence>
<keyword evidence="3" id="KW-0813">Transport</keyword>
<keyword evidence="12" id="KW-1185">Reference proteome</keyword>
<evidence type="ECO:0000313" key="11">
    <source>
        <dbReference type="EMBL" id="KAH8386672.1"/>
    </source>
</evidence>
<evidence type="ECO:0000256" key="8">
    <source>
        <dbReference type="ARBA" id="ARBA00023128"/>
    </source>
</evidence>
<evidence type="ECO:0000256" key="6">
    <source>
        <dbReference type="ARBA" id="ARBA00022787"/>
    </source>
</evidence>
<evidence type="ECO:0000256" key="5">
    <source>
        <dbReference type="ARBA" id="ARBA00022692"/>
    </source>
</evidence>
<dbReference type="InterPro" id="IPR027246">
    <property type="entry name" value="Porin_Euk/Tom40"/>
</dbReference>
<dbReference type="Gene3D" id="2.40.160.10">
    <property type="entry name" value="Porin"/>
    <property type="match status" value="1"/>
</dbReference>
<feature type="region of interest" description="Disordered" evidence="10">
    <location>
        <begin position="57"/>
        <end position="85"/>
    </location>
</feature>
<sequence length="393" mass="44367">MKTQQQQQQQQQQQRQPKPQQQQRQMGKKSLYRFIGIRMANEGDGYAIDGERHKIHQQQLQLPPPPQQQQKLEREPEQEQEKEQQPVELELVAPAWGANTELVLGNPGTVAELHRQCHEMLPQTFDGFRLNISRTLTPSLAVGHALQVGHKSQLADCQFNASYVGERSHQLTGEQYPMVIGEVDAKGNITATLMHFVASDWRCKLTATLLDGELQNSRLFVDYFGSNCTCTCVLSNIDVHRQMGVFVASYLQQVTPQLAIGVDFIYQREPIVPGGQAALVSAVARYQQDNRLWSAMFSLHALELCYSQIYGQCLGASVQLRANILKRQAISRLCYHCYIPKMGFNFRGGIDTRGVISALCERRLEPLPILLQLSGKLNHLTNRFRFGLGLVIG</sequence>
<evidence type="ECO:0000256" key="2">
    <source>
        <dbReference type="ARBA" id="ARBA00010510"/>
    </source>
</evidence>
<evidence type="ECO:0000256" key="1">
    <source>
        <dbReference type="ARBA" id="ARBA00004374"/>
    </source>
</evidence>
<evidence type="ECO:0000313" key="12">
    <source>
        <dbReference type="Proteomes" id="UP001200034"/>
    </source>
</evidence>
<dbReference type="GO" id="GO:0008320">
    <property type="term" value="F:protein transmembrane transporter activity"/>
    <property type="evidence" value="ECO:0007669"/>
    <property type="project" value="InterPro"/>
</dbReference>
<comment type="subcellular location">
    <subcellularLocation>
        <location evidence="1">Mitochondrion outer membrane</location>
        <topology evidence="1">Multi-pass membrane protein</topology>
    </subcellularLocation>
</comment>
<proteinExistence type="inferred from homology"/>
<keyword evidence="8" id="KW-0496">Mitochondrion</keyword>
<dbReference type="InterPro" id="IPR037930">
    <property type="entry name" value="Tom40"/>
</dbReference>
<keyword evidence="7" id="KW-0653">Protein transport</keyword>
<evidence type="ECO:0000256" key="7">
    <source>
        <dbReference type="ARBA" id="ARBA00022927"/>
    </source>
</evidence>
<organism evidence="11 12">
    <name type="scientific">Drosophila rubida</name>
    <dbReference type="NCBI Taxonomy" id="30044"/>
    <lineage>
        <taxon>Eukaryota</taxon>
        <taxon>Metazoa</taxon>
        <taxon>Ecdysozoa</taxon>
        <taxon>Arthropoda</taxon>
        <taxon>Hexapoda</taxon>
        <taxon>Insecta</taxon>
        <taxon>Pterygota</taxon>
        <taxon>Neoptera</taxon>
        <taxon>Endopterygota</taxon>
        <taxon>Diptera</taxon>
        <taxon>Brachycera</taxon>
        <taxon>Muscomorpha</taxon>
        <taxon>Ephydroidea</taxon>
        <taxon>Drosophilidae</taxon>
        <taxon>Drosophila</taxon>
    </lineage>
</organism>
<comment type="similarity">
    <text evidence="2">Belongs to the Tom40 family.</text>
</comment>
<dbReference type="GO" id="GO:0005741">
    <property type="term" value="C:mitochondrial outer membrane"/>
    <property type="evidence" value="ECO:0007669"/>
    <property type="project" value="UniProtKB-SubCell"/>
</dbReference>
<dbReference type="EMBL" id="JAJJHW010000095">
    <property type="protein sequence ID" value="KAH8386672.1"/>
    <property type="molecule type" value="Genomic_DNA"/>
</dbReference>
<gene>
    <name evidence="11" type="ORF">KR093_001834</name>
</gene>
<feature type="compositionally biased region" description="Low complexity" evidence="10">
    <location>
        <begin position="1"/>
        <end position="25"/>
    </location>
</feature>
<feature type="region of interest" description="Disordered" evidence="10">
    <location>
        <begin position="1"/>
        <end position="32"/>
    </location>
</feature>
<dbReference type="InterPro" id="IPR023614">
    <property type="entry name" value="Porin_dom_sf"/>
</dbReference>
<dbReference type="Pfam" id="PF01459">
    <property type="entry name" value="Porin_3"/>
    <property type="match status" value="1"/>
</dbReference>
<keyword evidence="5" id="KW-0812">Transmembrane</keyword>
<dbReference type="Proteomes" id="UP001200034">
    <property type="component" value="Unassembled WGS sequence"/>
</dbReference>
<dbReference type="GO" id="GO:0030150">
    <property type="term" value="P:protein import into mitochondrial matrix"/>
    <property type="evidence" value="ECO:0007669"/>
    <property type="project" value="InterPro"/>
</dbReference>
<dbReference type="CDD" id="cd07305">
    <property type="entry name" value="Porin3_Tom40"/>
    <property type="match status" value="1"/>
</dbReference>
<evidence type="ECO:0008006" key="13">
    <source>
        <dbReference type="Google" id="ProtNLM"/>
    </source>
</evidence>
<evidence type="ECO:0000256" key="9">
    <source>
        <dbReference type="ARBA" id="ARBA00023136"/>
    </source>
</evidence>
<comment type="caution">
    <text evidence="11">The sequence shown here is derived from an EMBL/GenBank/DDBJ whole genome shotgun (WGS) entry which is preliminary data.</text>
</comment>
<reference evidence="11" key="1">
    <citation type="journal article" date="2021" name="Mol. Ecol. Resour.">
        <title>Phylogenomic analyses of the genus Drosophila reveals genomic signals of climate adaptation.</title>
        <authorList>
            <person name="Li F."/>
            <person name="Rane R.V."/>
            <person name="Luria V."/>
            <person name="Xiong Z."/>
            <person name="Chen J."/>
            <person name="Li Z."/>
            <person name="Catullo R.A."/>
            <person name="Griffin P.C."/>
            <person name="Schiffer M."/>
            <person name="Pearce S."/>
            <person name="Lee S.F."/>
            <person name="McElroy K."/>
            <person name="Stocker A."/>
            <person name="Shirriffs J."/>
            <person name="Cockerell F."/>
            <person name="Coppin C."/>
            <person name="Sgro C.M."/>
            <person name="Karger A."/>
            <person name="Cain J.W."/>
            <person name="Weber J.A."/>
            <person name="Santpere G."/>
            <person name="Kirschner M.W."/>
            <person name="Hoffmann A.A."/>
            <person name="Oakeshott J.G."/>
            <person name="Zhang G."/>
        </authorList>
    </citation>
    <scope>NUCLEOTIDE SEQUENCE</scope>
    <source>
        <strain evidence="11">BGI-SZ-2011g</strain>
    </source>
</reference>
<dbReference type="PANTHER" id="PTHR10802">
    <property type="entry name" value="MITOCHONDRIAL IMPORT RECEPTOR SUBUNIT TOM40"/>
    <property type="match status" value="1"/>
</dbReference>
<keyword evidence="6" id="KW-1000">Mitochondrion outer membrane</keyword>
<accession>A0AAD4KC39</accession>
<evidence type="ECO:0000256" key="4">
    <source>
        <dbReference type="ARBA" id="ARBA00022452"/>
    </source>
</evidence>
<feature type="compositionally biased region" description="Basic and acidic residues" evidence="10">
    <location>
        <begin position="71"/>
        <end position="85"/>
    </location>
</feature>